<proteinExistence type="predicted"/>
<evidence type="ECO:0008006" key="3">
    <source>
        <dbReference type="Google" id="ProtNLM"/>
    </source>
</evidence>
<evidence type="ECO:0000313" key="2">
    <source>
        <dbReference type="EMBL" id="MPM04351.1"/>
    </source>
</evidence>
<dbReference type="AlphaFoldDB" id="A0A644WLB4"/>
<dbReference type="InterPro" id="IPR024997">
    <property type="entry name" value="DUF3892"/>
</dbReference>
<comment type="caution">
    <text evidence="2">The sequence shown here is derived from an EMBL/GenBank/DDBJ whole genome shotgun (WGS) entry which is preliminary data.</text>
</comment>
<organism evidence="2">
    <name type="scientific">bioreactor metagenome</name>
    <dbReference type="NCBI Taxonomy" id="1076179"/>
    <lineage>
        <taxon>unclassified sequences</taxon>
        <taxon>metagenomes</taxon>
        <taxon>ecological metagenomes</taxon>
    </lineage>
</organism>
<reference evidence="2" key="1">
    <citation type="submission" date="2019-08" db="EMBL/GenBank/DDBJ databases">
        <authorList>
            <person name="Kucharzyk K."/>
            <person name="Murdoch R.W."/>
            <person name="Higgins S."/>
            <person name="Loffler F."/>
        </authorList>
    </citation>
    <scope>NUCLEOTIDE SEQUENCE</scope>
</reference>
<name>A0A644WLB4_9ZZZZ</name>
<protein>
    <recommendedName>
        <fullName evidence="3">DUF3892 domain-containing protein</fullName>
    </recommendedName>
</protein>
<dbReference type="Pfam" id="PF13031">
    <property type="entry name" value="DUF3892"/>
    <property type="match status" value="1"/>
</dbReference>
<sequence>MKEKNEMIGDLPRNINKDVPTPNNDAQSIRAIIKNSGEIVGYELSNGKRINKEEGVQMAKNGQIAGVAVGVSRKGEEYLRSLPDENENNNLSSLPVIK</sequence>
<dbReference type="EMBL" id="VSSQ01001031">
    <property type="protein sequence ID" value="MPM04351.1"/>
    <property type="molecule type" value="Genomic_DNA"/>
</dbReference>
<feature type="region of interest" description="Disordered" evidence="1">
    <location>
        <begin position="1"/>
        <end position="26"/>
    </location>
</feature>
<gene>
    <name evidence="2" type="ORF">SDC9_50628</name>
</gene>
<evidence type="ECO:0000256" key="1">
    <source>
        <dbReference type="SAM" id="MobiDB-lite"/>
    </source>
</evidence>
<accession>A0A644WLB4</accession>